<protein>
    <submittedName>
        <fullName evidence="3">Amidase domain</fullName>
    </submittedName>
</protein>
<evidence type="ECO:0000256" key="1">
    <source>
        <dbReference type="SAM" id="MobiDB-lite"/>
    </source>
</evidence>
<feature type="compositionally biased region" description="Low complexity" evidence="1">
    <location>
        <begin position="179"/>
        <end position="190"/>
    </location>
</feature>
<dbReference type="Pfam" id="PF12671">
    <property type="entry name" value="Amidase_6"/>
    <property type="match status" value="1"/>
</dbReference>
<dbReference type="AlphaFoldDB" id="A0A3S4UMK5"/>
<sequence>MRRLVVRRWESLILLLLAMVLVLSLQVSPPASSSQSPPNADAVLKTVTEYQAIVDAQWTDKSASTGASSLTSVEEQNQGVRDRMIADGIPVTSAKSDVRIIESSFQDDGTVLVVLDVSTTFLYSQTGSTGDPGIVSDRHNITLTGSDSAGYSVVEDVVVSSEEVGDPNDVPDDYAPKESSANKSSSTTSAGGVADDASNAPADTAAVPVYNTTNPDEAAMSRYAKKWTSPPYDGDVNPDDFNPDFPVMGNNCANFASQVLHAGGWEYDDGVNPRNTANWSPDLSGPFGPSRTWVNSSYQYTYVLEGSYVWLDNVYNAAAGDLLYVDWDPDGKADGTIDHVMVVSSVTVPSENPRISQKTPNRSNIPIEQSMAIAAEQGKTDVNWYGLKRG</sequence>
<dbReference type="EMBL" id="LR134363">
    <property type="protein sequence ID" value="VEG74057.1"/>
    <property type="molecule type" value="Genomic_DNA"/>
</dbReference>
<evidence type="ECO:0000313" key="4">
    <source>
        <dbReference type="Proteomes" id="UP000276899"/>
    </source>
</evidence>
<dbReference type="PANTHER" id="PTHR40032">
    <property type="entry name" value="EXPORTED PROTEIN-RELATED"/>
    <property type="match status" value="1"/>
</dbReference>
<dbReference type="KEGG" id="asla:NCTC11923_00676"/>
<feature type="region of interest" description="Disordered" evidence="1">
    <location>
        <begin position="161"/>
        <end position="213"/>
    </location>
</feature>
<organism evidence="3 4">
    <name type="scientific">Actinomyces slackii</name>
    <dbReference type="NCBI Taxonomy" id="52774"/>
    <lineage>
        <taxon>Bacteria</taxon>
        <taxon>Bacillati</taxon>
        <taxon>Actinomycetota</taxon>
        <taxon>Actinomycetes</taxon>
        <taxon>Actinomycetales</taxon>
        <taxon>Actinomycetaceae</taxon>
        <taxon>Actinomyces</taxon>
    </lineage>
</organism>
<gene>
    <name evidence="3" type="ORF">NCTC11923_00676</name>
</gene>
<dbReference type="Proteomes" id="UP000276899">
    <property type="component" value="Chromosome"/>
</dbReference>
<keyword evidence="4" id="KW-1185">Reference proteome</keyword>
<proteinExistence type="predicted"/>
<feature type="domain" description="Putative amidase" evidence="2">
    <location>
        <begin position="216"/>
        <end position="368"/>
    </location>
</feature>
<evidence type="ECO:0000259" key="2">
    <source>
        <dbReference type="Pfam" id="PF12671"/>
    </source>
</evidence>
<evidence type="ECO:0000313" key="3">
    <source>
        <dbReference type="EMBL" id="VEG74057.1"/>
    </source>
</evidence>
<feature type="compositionally biased region" description="Acidic residues" evidence="1">
    <location>
        <begin position="163"/>
        <end position="172"/>
    </location>
</feature>
<name>A0A3S4UMK5_9ACTO</name>
<dbReference type="PANTHER" id="PTHR40032:SF1">
    <property type="entry name" value="EXPORTED PROTEIN"/>
    <property type="match status" value="1"/>
</dbReference>
<dbReference type="InterPro" id="IPR024301">
    <property type="entry name" value="Amidase_6"/>
</dbReference>
<reference evidence="3 4" key="1">
    <citation type="submission" date="2018-12" db="EMBL/GenBank/DDBJ databases">
        <authorList>
            <consortium name="Pathogen Informatics"/>
        </authorList>
    </citation>
    <scope>NUCLEOTIDE SEQUENCE [LARGE SCALE GENOMIC DNA]</scope>
    <source>
        <strain evidence="3 4">NCTC11923</strain>
    </source>
</reference>
<accession>A0A3S4UMK5</accession>